<evidence type="ECO:0000313" key="1">
    <source>
        <dbReference type="EMBL" id="SVC52365.1"/>
    </source>
</evidence>
<dbReference type="EMBL" id="UINC01095910">
    <property type="protein sequence ID" value="SVC52365.1"/>
    <property type="molecule type" value="Genomic_DNA"/>
</dbReference>
<proteinExistence type="predicted"/>
<feature type="non-terminal residue" evidence="1">
    <location>
        <position position="249"/>
    </location>
</feature>
<organism evidence="1">
    <name type="scientific">marine metagenome</name>
    <dbReference type="NCBI Taxonomy" id="408172"/>
    <lineage>
        <taxon>unclassified sequences</taxon>
        <taxon>metagenomes</taxon>
        <taxon>ecological metagenomes</taxon>
    </lineage>
</organism>
<sequence>MSKILTEKQIKQYHDNGFVSPIRVMSETEALSIKAQIEKAEKEFPYEFNPENRNNLHLSFTFLDALAHNSIVLDAVEDLIGRDISLWGSVMFSKDPSSKHYVSWHQDATYMGMNSSNFLTPWIALTPSNIEMGCMTMIPGSHKQSIRRHEDTFAEDNILTRGQVVKDVDESKAVNLILKPGEMSIHHGAVIHSSKPNKSKQRRIGFALQSYMPLGVKQLVGENMWMHIRGKQRQDRDGVILNRPLYDMD</sequence>
<evidence type="ECO:0008006" key="2">
    <source>
        <dbReference type="Google" id="ProtNLM"/>
    </source>
</evidence>
<reference evidence="1" key="1">
    <citation type="submission" date="2018-05" db="EMBL/GenBank/DDBJ databases">
        <authorList>
            <person name="Lanie J.A."/>
            <person name="Ng W.-L."/>
            <person name="Kazmierczak K.M."/>
            <person name="Andrzejewski T.M."/>
            <person name="Davidsen T.M."/>
            <person name="Wayne K.J."/>
            <person name="Tettelin H."/>
            <person name="Glass J.I."/>
            <person name="Rusch D."/>
            <person name="Podicherti R."/>
            <person name="Tsui H.-C.T."/>
            <person name="Winkler M.E."/>
        </authorList>
    </citation>
    <scope>NUCLEOTIDE SEQUENCE</scope>
</reference>
<dbReference type="InterPro" id="IPR008775">
    <property type="entry name" value="Phytyl_CoA_dOase-like"/>
</dbReference>
<dbReference type="AlphaFoldDB" id="A0A382MW79"/>
<dbReference type="PANTHER" id="PTHR20883">
    <property type="entry name" value="PHYTANOYL-COA DIOXYGENASE DOMAIN CONTAINING 1"/>
    <property type="match status" value="1"/>
</dbReference>
<dbReference type="Gene3D" id="2.60.120.620">
    <property type="entry name" value="q2cbj1_9rhob like domain"/>
    <property type="match status" value="1"/>
</dbReference>
<gene>
    <name evidence="1" type="ORF">METZ01_LOCUS305219</name>
</gene>
<dbReference type="PANTHER" id="PTHR20883:SF52">
    <property type="entry name" value="ALPHA-KETOGLUTARATE-DEPENDENT HYPOPHOSPHITE DIOXYGENASE-LIKE GENE A2 [PROVISIONAL]-RELATED"/>
    <property type="match status" value="1"/>
</dbReference>
<accession>A0A382MW79</accession>
<name>A0A382MW79_9ZZZZ</name>
<dbReference type="SUPFAM" id="SSF51197">
    <property type="entry name" value="Clavaminate synthase-like"/>
    <property type="match status" value="1"/>
</dbReference>
<protein>
    <recommendedName>
        <fullName evidence="2">Phytanoyl-CoA dioxygenase</fullName>
    </recommendedName>
</protein>
<dbReference type="Pfam" id="PF05721">
    <property type="entry name" value="PhyH"/>
    <property type="match status" value="1"/>
</dbReference>